<gene>
    <name evidence="2" type="ORF">CSIM01_03435</name>
</gene>
<dbReference type="InterPro" id="IPR017956">
    <property type="entry name" value="AT_hook_DNA-bd_motif"/>
</dbReference>
<dbReference type="GO" id="GO:0003677">
    <property type="term" value="F:DNA binding"/>
    <property type="evidence" value="ECO:0007669"/>
    <property type="project" value="InterPro"/>
</dbReference>
<dbReference type="InterPro" id="IPR025212">
    <property type="entry name" value="CAD_CENP-Q"/>
</dbReference>
<dbReference type="EMBL" id="JFBX01000347">
    <property type="protein sequence ID" value="KXH41229.1"/>
    <property type="molecule type" value="Genomic_DNA"/>
</dbReference>
<dbReference type="Pfam" id="PF13094">
    <property type="entry name" value="CENP-Q"/>
    <property type="match status" value="1"/>
</dbReference>
<dbReference type="AlphaFoldDB" id="A0A135SZ97"/>
<dbReference type="PRINTS" id="PR00929">
    <property type="entry name" value="ATHOOK"/>
</dbReference>
<sequence length="683" mass="75264">MPPKAADQKRKRGRPSNASKPADASSGSPEAVETEEAPAPGRRGRPSKRKDAEVSSPVEEPKTKKRGRPLREAAVETEVEEANEEEPEPAQAKPKSKKANKSSSKGSEEAADENGPTSRGEKAASRGKPGRKPRKEANEEAQDEDEAGTSSADKKKRGRQPAKSTEEEEPEEAVSPEPAPKKKRGRPSLDKKSTAEEPSQAAEEDVAPKRRGRKAKGQAPEVEEPALEEEAEAETVPKRKRGRKANVTVEEVEEPPVEEEPTAIKKRRGRPAAQAEPEAQEASQPELKEGRRRKGKQPQPAEETTAEKPTKKRRKKGEGAEEASPDTQRRRAGRPRTSDAAPPQNETSQARKSKKRPTEDDAAEASAPAKKRRRRTSDEIQQENQQQKQQQQPKPEALKTVRRAPKHRHIAARVRQVPRSVIEEKWSPLTNPSLSIVSNLLRLAERPVLQRIPGSEKRRDQAASALHLITNRLVKKLSRGLPFPPASAPPTGGKNSSKKLLETDGGRVEELNFERVIEGVAALERQLDPLLHAVDLLKTEKEREEKALEEDYDTLRTLEANARSEARNFKDSLRKTHVLVPEATKPGTAAAAGAENVVKHDDLDFNFIVSEEGVGSGTPLFKDLEDDELRGLAGQVGSHMESMRANLQQIDGVVPQIVKSRAALQDVLFKHLDQQSFENVLFG</sequence>
<reference evidence="2 3" key="1">
    <citation type="submission" date="2014-02" db="EMBL/GenBank/DDBJ databases">
        <title>The genome sequence of Colletotrichum simmondsii CBS122122.</title>
        <authorList>
            <person name="Baroncelli R."/>
            <person name="Thon M.R."/>
        </authorList>
    </citation>
    <scope>NUCLEOTIDE SEQUENCE [LARGE SCALE GENOMIC DNA]</scope>
    <source>
        <strain evidence="2 3">CBS122122</strain>
    </source>
</reference>
<dbReference type="OrthoDB" id="2420947at2759"/>
<comment type="caution">
    <text evidence="2">The sequence shown here is derived from an EMBL/GenBank/DDBJ whole genome shotgun (WGS) entry which is preliminary data.</text>
</comment>
<feature type="region of interest" description="Disordered" evidence="1">
    <location>
        <begin position="479"/>
        <end position="500"/>
    </location>
</feature>
<organism evidence="2 3">
    <name type="scientific">Colletotrichum simmondsii</name>
    <dbReference type="NCBI Taxonomy" id="703756"/>
    <lineage>
        <taxon>Eukaryota</taxon>
        <taxon>Fungi</taxon>
        <taxon>Dikarya</taxon>
        <taxon>Ascomycota</taxon>
        <taxon>Pezizomycotina</taxon>
        <taxon>Sordariomycetes</taxon>
        <taxon>Hypocreomycetidae</taxon>
        <taxon>Glomerellales</taxon>
        <taxon>Glomerellaceae</taxon>
        <taxon>Colletotrichum</taxon>
        <taxon>Colletotrichum acutatum species complex</taxon>
    </lineage>
</organism>
<evidence type="ECO:0000313" key="3">
    <source>
        <dbReference type="Proteomes" id="UP000070328"/>
    </source>
</evidence>
<feature type="compositionally biased region" description="Low complexity" evidence="1">
    <location>
        <begin position="382"/>
        <end position="395"/>
    </location>
</feature>
<feature type="compositionally biased region" description="Basic residues" evidence="1">
    <location>
        <begin position="400"/>
        <end position="411"/>
    </location>
</feature>
<dbReference type="SMART" id="SM00384">
    <property type="entry name" value="AT_hook"/>
    <property type="match status" value="7"/>
</dbReference>
<evidence type="ECO:0000313" key="2">
    <source>
        <dbReference type="EMBL" id="KXH41229.1"/>
    </source>
</evidence>
<feature type="compositionally biased region" description="Low complexity" evidence="1">
    <location>
        <begin position="271"/>
        <end position="285"/>
    </location>
</feature>
<feature type="region of interest" description="Disordered" evidence="1">
    <location>
        <begin position="1"/>
        <end position="411"/>
    </location>
</feature>
<protein>
    <recommendedName>
        <fullName evidence="4">Kinetochore protein fta7</fullName>
    </recommendedName>
</protein>
<name>A0A135SZ97_9PEZI</name>
<proteinExistence type="predicted"/>
<keyword evidence="3" id="KW-1185">Reference proteome</keyword>
<feature type="compositionally biased region" description="Acidic residues" evidence="1">
    <location>
        <begin position="221"/>
        <end position="233"/>
    </location>
</feature>
<evidence type="ECO:0008006" key="4">
    <source>
        <dbReference type="Google" id="ProtNLM"/>
    </source>
</evidence>
<evidence type="ECO:0000256" key="1">
    <source>
        <dbReference type="SAM" id="MobiDB-lite"/>
    </source>
</evidence>
<accession>A0A135SZ97</accession>
<feature type="compositionally biased region" description="Acidic residues" evidence="1">
    <location>
        <begin position="250"/>
        <end position="261"/>
    </location>
</feature>
<feature type="compositionally biased region" description="Acidic residues" evidence="1">
    <location>
        <begin position="75"/>
        <end position="88"/>
    </location>
</feature>
<dbReference type="Proteomes" id="UP000070328">
    <property type="component" value="Unassembled WGS sequence"/>
</dbReference>